<evidence type="ECO:0000256" key="7">
    <source>
        <dbReference type="ARBA" id="ARBA00022737"/>
    </source>
</evidence>
<comment type="function">
    <text evidence="12">Substrate recognition component of a SCF (SKP1-CUL1-F-box protein) E3 ubiquitin-protein ligase complex which mediates the ubiquitination and subsequent proteasomal degradation of target proteins involved in cell cycle progression, signal transduction and transcription. Specifically recognizes phosphorylated CDKN1B/p27kip and is involved in regulation of G1/S transition. Degradation of CDKN1B/p27kip also requires CKS1. Recognizes target proteins ORC1, CDT1, RBL2, KMT2A/MLL1, CDK9, RAG2, NBN, FOXO1, UBP43, YTHDF2, and probably MYC, TOB1 and TAL1. Degradation of TAL1 also requires STUB1. Recognizes CDKN1A in association with CCNE1 or CCNE2 and CDK2. Promotes ubiquitination and destruction of CDH1 in a CK1-dependent manner, thereby regulating cell migration. Following phosphorylation in response to DNA damage, mediates 'Lys-63'-linked ubiquitination of NBN, promoting ATM recruitment to DNA damage sites and DNA repair via homologous recombination.</text>
</comment>
<evidence type="ECO:0000256" key="12">
    <source>
        <dbReference type="ARBA" id="ARBA00056227"/>
    </source>
</evidence>
<dbReference type="AlphaFoldDB" id="A0AAV7W8P2"/>
<dbReference type="PANTHER" id="PTHR46976:SF1">
    <property type="entry name" value="PROTEIN ARABIDILLO 1"/>
    <property type="match status" value="1"/>
</dbReference>
<evidence type="ECO:0000256" key="9">
    <source>
        <dbReference type="ARBA" id="ARBA00022843"/>
    </source>
</evidence>
<comment type="caution">
    <text evidence="17">The sequence shown here is derived from an EMBL/GenBank/DDBJ whole genome shotgun (WGS) entry which is preliminary data.</text>
</comment>
<evidence type="ECO:0000256" key="8">
    <source>
        <dbReference type="ARBA" id="ARBA00022786"/>
    </source>
</evidence>
<dbReference type="GO" id="GO:0000082">
    <property type="term" value="P:G1/S transition of mitotic cell cycle"/>
    <property type="evidence" value="ECO:0007669"/>
    <property type="project" value="UniProtKB-ARBA"/>
</dbReference>
<evidence type="ECO:0000313" key="17">
    <source>
        <dbReference type="EMBL" id="KAJ1210379.1"/>
    </source>
</evidence>
<gene>
    <name evidence="17" type="ORF">NDU88_005743</name>
</gene>
<dbReference type="SMART" id="SM00256">
    <property type="entry name" value="FBOX"/>
    <property type="match status" value="1"/>
</dbReference>
<proteinExistence type="predicted"/>
<evidence type="ECO:0000256" key="13">
    <source>
        <dbReference type="ARBA" id="ARBA00071634"/>
    </source>
</evidence>
<keyword evidence="11" id="KW-0539">Nucleus</keyword>
<evidence type="ECO:0000256" key="5">
    <source>
        <dbReference type="ARBA" id="ARBA00022553"/>
    </source>
</evidence>
<keyword evidence="6" id="KW-0433">Leucine-rich repeat</keyword>
<dbReference type="PROSITE" id="PS50181">
    <property type="entry name" value="FBOX"/>
    <property type="match status" value="1"/>
</dbReference>
<keyword evidence="10" id="KW-0007">Acetylation</keyword>
<feature type="domain" description="F-box" evidence="16">
    <location>
        <begin position="91"/>
        <end position="137"/>
    </location>
</feature>
<keyword evidence="18" id="KW-1185">Reference proteome</keyword>
<comment type="pathway">
    <text evidence="3">Protein modification; protein ubiquitination.</text>
</comment>
<evidence type="ECO:0000256" key="15">
    <source>
        <dbReference type="ARBA" id="ARBA00081589"/>
    </source>
</evidence>
<dbReference type="SMART" id="SM00367">
    <property type="entry name" value="LRR_CC"/>
    <property type="match status" value="4"/>
</dbReference>
<dbReference type="FunFam" id="3.80.10.10:FF:000105">
    <property type="entry name" value="S-phase kinase-associated protein 2"/>
    <property type="match status" value="1"/>
</dbReference>
<keyword evidence="9" id="KW-0832">Ubl conjugation</keyword>
<evidence type="ECO:0000256" key="2">
    <source>
        <dbReference type="ARBA" id="ARBA00004496"/>
    </source>
</evidence>
<dbReference type="Pfam" id="PF12937">
    <property type="entry name" value="F-box-like"/>
    <property type="match status" value="1"/>
</dbReference>
<evidence type="ECO:0000313" key="18">
    <source>
        <dbReference type="Proteomes" id="UP001066276"/>
    </source>
</evidence>
<comment type="subcellular location">
    <subcellularLocation>
        <location evidence="2">Cytoplasm</location>
    </subcellularLocation>
    <subcellularLocation>
        <location evidence="1">Nucleus</location>
    </subcellularLocation>
</comment>
<sequence length="420" mass="47273">MQRRHLQDISASSSNITNFTWAWDSSKTTELLTGMGVSLIDKEQLDTENTPQEQILCSSPPQKRKRLAEKDSDQCFVIARRPRQIREISRGVSWEALPDELFLSIFSYLPLTTLLKVSRVCKRWHRLSFDESLWHSLDLTGKSLLPGAIGQVLSAGIVAFRCPRACVAEPLFKNFSPLRIQHMDLSNCTISVAALHSILCRCHKMQNLSLEGLVLSDEILRSIAQNTDLVRLNLSGCSGFSAETLEEVLIKCSRLEELNVSWCDFTADHIKALMNHIPPSVTQLNVSGYRQNLQIADIKSLVERCPNITNLDLSDSVMLTSECFPDFHQLSYLSNLSLSRCYQISPATLLELGKLPTLKTLCVFGIVTDSSLQLLKETLPHLSINCTHFTTIARPTVGNKRNRDIWGVKCRLTFRQNDGL</sequence>
<reference evidence="17" key="1">
    <citation type="journal article" date="2022" name="bioRxiv">
        <title>Sequencing and chromosome-scale assembly of the giantPleurodeles waltlgenome.</title>
        <authorList>
            <person name="Brown T."/>
            <person name="Elewa A."/>
            <person name="Iarovenko S."/>
            <person name="Subramanian E."/>
            <person name="Araus A.J."/>
            <person name="Petzold A."/>
            <person name="Susuki M."/>
            <person name="Suzuki K.-i.T."/>
            <person name="Hayashi T."/>
            <person name="Toyoda A."/>
            <person name="Oliveira C."/>
            <person name="Osipova E."/>
            <person name="Leigh N.D."/>
            <person name="Simon A."/>
            <person name="Yun M.H."/>
        </authorList>
    </citation>
    <scope>NUCLEOTIDE SEQUENCE</scope>
    <source>
        <strain evidence="17">20211129_DDA</strain>
        <tissue evidence="17">Liver</tissue>
    </source>
</reference>
<dbReference type="GO" id="GO:1905168">
    <property type="term" value="P:positive regulation of double-strand break repair via homologous recombination"/>
    <property type="evidence" value="ECO:0007669"/>
    <property type="project" value="UniProtKB-ARBA"/>
</dbReference>
<keyword evidence="4" id="KW-0963">Cytoplasm</keyword>
<dbReference type="InterPro" id="IPR036047">
    <property type="entry name" value="F-box-like_dom_sf"/>
</dbReference>
<name>A0AAV7W8P2_PLEWA</name>
<dbReference type="Gene3D" id="3.80.10.10">
    <property type="entry name" value="Ribonuclease Inhibitor"/>
    <property type="match status" value="1"/>
</dbReference>
<evidence type="ECO:0000259" key="16">
    <source>
        <dbReference type="PROSITE" id="PS50181"/>
    </source>
</evidence>
<protein>
    <recommendedName>
        <fullName evidence="13">S-phase kinase-associated protein 2</fullName>
    </recommendedName>
    <alternativeName>
        <fullName evidence="15">Cyclin-A/CDK2-associated protein p45</fullName>
    </alternativeName>
    <alternativeName>
        <fullName evidence="14">F-box protein Skp2</fullName>
    </alternativeName>
</protein>
<keyword evidence="7" id="KW-0677">Repeat</keyword>
<dbReference type="GO" id="GO:0019005">
    <property type="term" value="C:SCF ubiquitin ligase complex"/>
    <property type="evidence" value="ECO:0007669"/>
    <property type="project" value="UniProtKB-ARBA"/>
</dbReference>
<evidence type="ECO:0000256" key="1">
    <source>
        <dbReference type="ARBA" id="ARBA00004123"/>
    </source>
</evidence>
<dbReference type="CDD" id="cd22114">
    <property type="entry name" value="F-box_FBXL1"/>
    <property type="match status" value="1"/>
</dbReference>
<dbReference type="SUPFAM" id="SSF52047">
    <property type="entry name" value="RNI-like"/>
    <property type="match status" value="1"/>
</dbReference>
<evidence type="ECO:0000256" key="10">
    <source>
        <dbReference type="ARBA" id="ARBA00022990"/>
    </source>
</evidence>
<evidence type="ECO:0000256" key="11">
    <source>
        <dbReference type="ARBA" id="ARBA00023242"/>
    </source>
</evidence>
<dbReference type="InterPro" id="IPR032675">
    <property type="entry name" value="LRR_dom_sf"/>
</dbReference>
<dbReference type="SUPFAM" id="SSF81383">
    <property type="entry name" value="F-box domain"/>
    <property type="match status" value="1"/>
</dbReference>
<evidence type="ECO:0000256" key="4">
    <source>
        <dbReference type="ARBA" id="ARBA00022490"/>
    </source>
</evidence>
<dbReference type="EMBL" id="JANPWB010000002">
    <property type="protein sequence ID" value="KAJ1210379.1"/>
    <property type="molecule type" value="Genomic_DNA"/>
</dbReference>
<dbReference type="GO" id="GO:0005737">
    <property type="term" value="C:cytoplasm"/>
    <property type="evidence" value="ECO:0007669"/>
    <property type="project" value="UniProtKB-SubCell"/>
</dbReference>
<dbReference type="PANTHER" id="PTHR46976">
    <property type="entry name" value="PROTEIN ARABIDILLO 1"/>
    <property type="match status" value="1"/>
</dbReference>
<evidence type="ECO:0000256" key="3">
    <source>
        <dbReference type="ARBA" id="ARBA00004906"/>
    </source>
</evidence>
<dbReference type="GO" id="GO:0005634">
    <property type="term" value="C:nucleus"/>
    <property type="evidence" value="ECO:0007669"/>
    <property type="project" value="UniProtKB-SubCell"/>
</dbReference>
<dbReference type="GO" id="GO:0070534">
    <property type="term" value="P:protein K63-linked ubiquitination"/>
    <property type="evidence" value="ECO:0007669"/>
    <property type="project" value="UniProtKB-ARBA"/>
</dbReference>
<keyword evidence="5" id="KW-0597">Phosphoprotein</keyword>
<dbReference type="Proteomes" id="UP001066276">
    <property type="component" value="Chromosome 1_2"/>
</dbReference>
<keyword evidence="8" id="KW-0833">Ubl conjugation pathway</keyword>
<dbReference type="InterPro" id="IPR006553">
    <property type="entry name" value="Leu-rich_rpt_Cys-con_subtyp"/>
</dbReference>
<dbReference type="GO" id="GO:0140767">
    <property type="term" value="F:enzyme-substrate adaptor activity"/>
    <property type="evidence" value="ECO:0007669"/>
    <property type="project" value="UniProtKB-ARBA"/>
</dbReference>
<organism evidence="17 18">
    <name type="scientific">Pleurodeles waltl</name>
    <name type="common">Iberian ribbed newt</name>
    <dbReference type="NCBI Taxonomy" id="8319"/>
    <lineage>
        <taxon>Eukaryota</taxon>
        <taxon>Metazoa</taxon>
        <taxon>Chordata</taxon>
        <taxon>Craniata</taxon>
        <taxon>Vertebrata</taxon>
        <taxon>Euteleostomi</taxon>
        <taxon>Amphibia</taxon>
        <taxon>Batrachia</taxon>
        <taxon>Caudata</taxon>
        <taxon>Salamandroidea</taxon>
        <taxon>Salamandridae</taxon>
        <taxon>Pleurodelinae</taxon>
        <taxon>Pleurodeles</taxon>
    </lineage>
</organism>
<accession>A0AAV7W8P2</accession>
<dbReference type="GO" id="GO:0006511">
    <property type="term" value="P:ubiquitin-dependent protein catabolic process"/>
    <property type="evidence" value="ECO:0007669"/>
    <property type="project" value="UniProtKB-ARBA"/>
</dbReference>
<dbReference type="InterPro" id="IPR001810">
    <property type="entry name" value="F-box_dom"/>
</dbReference>
<evidence type="ECO:0000256" key="6">
    <source>
        <dbReference type="ARBA" id="ARBA00022614"/>
    </source>
</evidence>
<evidence type="ECO:0000256" key="14">
    <source>
        <dbReference type="ARBA" id="ARBA00077776"/>
    </source>
</evidence>